<evidence type="ECO:0000313" key="2">
    <source>
        <dbReference type="Proteomes" id="UP000236893"/>
    </source>
</evidence>
<sequence>MEGCLDGFLRHRLNDWVILKIKKAKHFSNKYLSIWLYIIFRATIDQTIALSIKTLFSNYHSLFFYFLFNYFKPDFQIVGLNIRMILITYMQLEFQQRIFPNLISA</sequence>
<gene>
    <name evidence="1" type="ORF">C3K47_04630</name>
</gene>
<dbReference type="AlphaFoldDB" id="A0A2S5A6T9"/>
<proteinExistence type="predicted"/>
<name>A0A2S5A6T9_9SPHI</name>
<protein>
    <submittedName>
        <fullName evidence="1">Uncharacterized protein</fullName>
    </submittedName>
</protein>
<comment type="caution">
    <text evidence="1">The sequence shown here is derived from an EMBL/GenBank/DDBJ whole genome shotgun (WGS) entry which is preliminary data.</text>
</comment>
<organism evidence="1 2">
    <name type="scientific">Solitalea longa</name>
    <dbReference type="NCBI Taxonomy" id="2079460"/>
    <lineage>
        <taxon>Bacteria</taxon>
        <taxon>Pseudomonadati</taxon>
        <taxon>Bacteroidota</taxon>
        <taxon>Sphingobacteriia</taxon>
        <taxon>Sphingobacteriales</taxon>
        <taxon>Sphingobacteriaceae</taxon>
        <taxon>Solitalea</taxon>
    </lineage>
</organism>
<evidence type="ECO:0000313" key="1">
    <source>
        <dbReference type="EMBL" id="POY37823.1"/>
    </source>
</evidence>
<keyword evidence="2" id="KW-1185">Reference proteome</keyword>
<reference evidence="1 2" key="1">
    <citation type="submission" date="2018-01" db="EMBL/GenBank/DDBJ databases">
        <authorList>
            <person name="Gaut B.S."/>
            <person name="Morton B.R."/>
            <person name="Clegg M.T."/>
            <person name="Duvall M.R."/>
        </authorList>
    </citation>
    <scope>NUCLEOTIDE SEQUENCE [LARGE SCALE GENOMIC DNA]</scope>
    <source>
        <strain evidence="1 2">HR-AV</strain>
    </source>
</reference>
<accession>A0A2S5A6T9</accession>
<dbReference type="Proteomes" id="UP000236893">
    <property type="component" value="Unassembled WGS sequence"/>
</dbReference>
<dbReference type="EMBL" id="PQVF01000003">
    <property type="protein sequence ID" value="POY37823.1"/>
    <property type="molecule type" value="Genomic_DNA"/>
</dbReference>